<name>A0A8D9ARW6_9HEMI</name>
<dbReference type="EMBL" id="HBUF01580855">
    <property type="protein sequence ID" value="CAG6770155.1"/>
    <property type="molecule type" value="Transcribed_RNA"/>
</dbReference>
<organism evidence="1">
    <name type="scientific">Cacopsylla melanoneura</name>
    <dbReference type="NCBI Taxonomy" id="428564"/>
    <lineage>
        <taxon>Eukaryota</taxon>
        <taxon>Metazoa</taxon>
        <taxon>Ecdysozoa</taxon>
        <taxon>Arthropoda</taxon>
        <taxon>Hexapoda</taxon>
        <taxon>Insecta</taxon>
        <taxon>Pterygota</taxon>
        <taxon>Neoptera</taxon>
        <taxon>Paraneoptera</taxon>
        <taxon>Hemiptera</taxon>
        <taxon>Sternorrhyncha</taxon>
        <taxon>Psylloidea</taxon>
        <taxon>Psyllidae</taxon>
        <taxon>Psyllinae</taxon>
        <taxon>Cacopsylla</taxon>
    </lineage>
</organism>
<evidence type="ECO:0000313" key="1">
    <source>
        <dbReference type="EMBL" id="CAG6770154.1"/>
    </source>
</evidence>
<dbReference type="AlphaFoldDB" id="A0A8D9ARW6"/>
<protein>
    <submittedName>
        <fullName evidence="1">Uncharacterized protein</fullName>
    </submittedName>
</protein>
<accession>A0A8D9ARW6</accession>
<sequence length="159" mass="18828">MEWFVPTLQELTCCQCCRLAVWPLSWGRSHYYSTLPREDYPRRYHPHRTQLWKDHAPPHSLVCQILYRILQWSLFLLRQARTSFLGVKLRSSSQCHLQSHPGPFLHQTCNQQQPCSAMIEADQFLLNCLHHLVSFFSWPAATSSPPHYYYSHHHLLDLS</sequence>
<proteinExistence type="predicted"/>
<dbReference type="EMBL" id="HBUF01580854">
    <property type="protein sequence ID" value="CAG6770154.1"/>
    <property type="molecule type" value="Transcribed_RNA"/>
</dbReference>
<reference evidence="1" key="1">
    <citation type="submission" date="2021-05" db="EMBL/GenBank/DDBJ databases">
        <authorList>
            <person name="Alioto T."/>
            <person name="Alioto T."/>
            <person name="Gomez Garrido J."/>
        </authorList>
    </citation>
    <scope>NUCLEOTIDE SEQUENCE</scope>
</reference>